<accession>A0A1I2Z8R2</accession>
<keyword evidence="3" id="KW-1185">Reference proteome</keyword>
<dbReference type="Proteomes" id="UP000323537">
    <property type="component" value="Unassembled WGS sequence"/>
</dbReference>
<reference evidence="2 3" key="1">
    <citation type="submission" date="2016-10" db="EMBL/GenBank/DDBJ databases">
        <authorList>
            <person name="Varghese N."/>
            <person name="Submissions S."/>
        </authorList>
    </citation>
    <scope>NUCLEOTIDE SEQUENCE [LARGE SCALE GENOMIC DNA]</scope>
    <source>
        <strain evidence="2 3">CGMCC 1.6377</strain>
    </source>
</reference>
<dbReference type="PANTHER" id="PTHR43032">
    <property type="entry name" value="PROTEIN-METHIONINE-SULFOXIDE REDUCTASE"/>
    <property type="match status" value="1"/>
</dbReference>
<dbReference type="OrthoDB" id="9576at2157"/>
<dbReference type="SUPFAM" id="SSF56524">
    <property type="entry name" value="Oxidoreductase molybdopterin-binding domain"/>
    <property type="match status" value="1"/>
</dbReference>
<evidence type="ECO:0000313" key="2">
    <source>
        <dbReference type="EMBL" id="SFH33471.1"/>
    </source>
</evidence>
<dbReference type="InterPro" id="IPR036374">
    <property type="entry name" value="OxRdtase_Mopterin-bd_sf"/>
</dbReference>
<dbReference type="AlphaFoldDB" id="A0A1I2Z8R2"/>
<dbReference type="RefSeq" id="WP_149783071.1">
    <property type="nucleotide sequence ID" value="NZ_BAAADP010000001.1"/>
</dbReference>
<feature type="domain" description="Oxidoreductase molybdopterin-binding" evidence="1">
    <location>
        <begin position="8"/>
        <end position="150"/>
    </location>
</feature>
<protein>
    <submittedName>
        <fullName evidence="2">Oxidoreductase molybdopterin binding domain-containing protein</fullName>
    </submittedName>
</protein>
<gene>
    <name evidence="2" type="ORF">SAMN04488066_101286</name>
</gene>
<name>A0A1I2Z8R2_9EURY</name>
<dbReference type="Gene3D" id="3.90.420.10">
    <property type="entry name" value="Oxidoreductase, molybdopterin-binding domain"/>
    <property type="match status" value="1"/>
</dbReference>
<evidence type="ECO:0000259" key="1">
    <source>
        <dbReference type="Pfam" id="PF00174"/>
    </source>
</evidence>
<dbReference type="EMBL" id="FOPZ01000001">
    <property type="protein sequence ID" value="SFH33471.1"/>
    <property type="molecule type" value="Genomic_DNA"/>
</dbReference>
<dbReference type="InterPro" id="IPR000572">
    <property type="entry name" value="OxRdtase_Mopterin-bd_dom"/>
</dbReference>
<organism evidence="2 3">
    <name type="scientific">Halorubrum aquaticum</name>
    <dbReference type="NCBI Taxonomy" id="387340"/>
    <lineage>
        <taxon>Archaea</taxon>
        <taxon>Methanobacteriati</taxon>
        <taxon>Methanobacteriota</taxon>
        <taxon>Stenosarchaea group</taxon>
        <taxon>Halobacteria</taxon>
        <taxon>Halobacteriales</taxon>
        <taxon>Haloferacaceae</taxon>
        <taxon>Halorubrum</taxon>
    </lineage>
</organism>
<sequence length="166" mass="17985">MSGLRPHDVPEEVDPSDWTLRVTGAVSEPLHIEREESSEFPLETVTDEFECVEGWVAEDLSWRGIRVGSVLDRADPDGDADHVLVRAMDDGYACSFPRSRAADALLAVELDGRSLSVVHGGPARLVPTAAGSDCWESVKWVRSLDVRDSEPIADDTAEGIALGDAE</sequence>
<proteinExistence type="predicted"/>
<dbReference type="CDD" id="cd00321">
    <property type="entry name" value="SO_family_Moco"/>
    <property type="match status" value="1"/>
</dbReference>
<evidence type="ECO:0000313" key="3">
    <source>
        <dbReference type="Proteomes" id="UP000323537"/>
    </source>
</evidence>
<dbReference type="Pfam" id="PF00174">
    <property type="entry name" value="Oxidored_molyb"/>
    <property type="match status" value="1"/>
</dbReference>